<dbReference type="AlphaFoldDB" id="A0A9P6EZ65"/>
<feature type="compositionally biased region" description="Acidic residues" evidence="1">
    <location>
        <begin position="1"/>
        <end position="13"/>
    </location>
</feature>
<organism evidence="2 3">
    <name type="scientific">Mortierella hygrophila</name>
    <dbReference type="NCBI Taxonomy" id="979708"/>
    <lineage>
        <taxon>Eukaryota</taxon>
        <taxon>Fungi</taxon>
        <taxon>Fungi incertae sedis</taxon>
        <taxon>Mucoromycota</taxon>
        <taxon>Mortierellomycotina</taxon>
        <taxon>Mortierellomycetes</taxon>
        <taxon>Mortierellales</taxon>
        <taxon>Mortierellaceae</taxon>
        <taxon>Mortierella</taxon>
    </lineage>
</organism>
<keyword evidence="3" id="KW-1185">Reference proteome</keyword>
<reference evidence="2" key="1">
    <citation type="journal article" date="2020" name="Fungal Divers.">
        <title>Resolving the Mortierellaceae phylogeny through synthesis of multi-gene phylogenetics and phylogenomics.</title>
        <authorList>
            <person name="Vandepol N."/>
            <person name="Liber J."/>
            <person name="Desiro A."/>
            <person name="Na H."/>
            <person name="Kennedy M."/>
            <person name="Barry K."/>
            <person name="Grigoriev I.V."/>
            <person name="Miller A.N."/>
            <person name="O'Donnell K."/>
            <person name="Stajich J.E."/>
            <person name="Bonito G."/>
        </authorList>
    </citation>
    <scope>NUCLEOTIDE SEQUENCE</scope>
    <source>
        <strain evidence="2">NRRL 2591</strain>
    </source>
</reference>
<gene>
    <name evidence="2" type="ORF">EC957_007052</name>
</gene>
<proteinExistence type="predicted"/>
<evidence type="ECO:0000256" key="1">
    <source>
        <dbReference type="SAM" id="MobiDB-lite"/>
    </source>
</evidence>
<evidence type="ECO:0000313" key="2">
    <source>
        <dbReference type="EMBL" id="KAF9538246.1"/>
    </source>
</evidence>
<name>A0A9P6EZ65_9FUNG</name>
<comment type="caution">
    <text evidence="2">The sequence shown here is derived from an EMBL/GenBank/DDBJ whole genome shotgun (WGS) entry which is preliminary data.</text>
</comment>
<dbReference type="EMBL" id="JAAAXW010000321">
    <property type="protein sequence ID" value="KAF9538246.1"/>
    <property type="molecule type" value="Genomic_DNA"/>
</dbReference>
<accession>A0A9P6EZ65</accession>
<sequence>MSGDDPEGADPEGADPGGADPESAGLAGIQLRDEGKEGGRWSGPILVLVKILTISRTV</sequence>
<dbReference type="Proteomes" id="UP000723463">
    <property type="component" value="Unassembled WGS sequence"/>
</dbReference>
<evidence type="ECO:0000313" key="3">
    <source>
        <dbReference type="Proteomes" id="UP000723463"/>
    </source>
</evidence>
<protein>
    <submittedName>
        <fullName evidence="2">Uncharacterized protein</fullName>
    </submittedName>
</protein>
<feature type="region of interest" description="Disordered" evidence="1">
    <location>
        <begin position="1"/>
        <end position="40"/>
    </location>
</feature>